<dbReference type="PROSITE" id="PS51819">
    <property type="entry name" value="VOC"/>
    <property type="match status" value="1"/>
</dbReference>
<dbReference type="Gene3D" id="3.10.180.10">
    <property type="entry name" value="2,3-Dihydroxybiphenyl 1,2-Dioxygenase, domain 1"/>
    <property type="match status" value="1"/>
</dbReference>
<dbReference type="InterPro" id="IPR025870">
    <property type="entry name" value="Glyoxalase-like_dom"/>
</dbReference>
<keyword evidence="2" id="KW-0456">Lyase</keyword>
<feature type="domain" description="VOC" evidence="1">
    <location>
        <begin position="2"/>
        <end position="124"/>
    </location>
</feature>
<name>A0A7J0BX81_9BACT</name>
<dbReference type="Pfam" id="PF12681">
    <property type="entry name" value="Glyoxalase_2"/>
    <property type="match status" value="1"/>
</dbReference>
<gene>
    <name evidence="2" type="ORF">DSM19430T_24690</name>
</gene>
<dbReference type="SUPFAM" id="SSF54593">
    <property type="entry name" value="Glyoxalase/Bleomycin resistance protein/Dihydroxybiphenyl dioxygenase"/>
    <property type="match status" value="1"/>
</dbReference>
<organism evidence="2 3">
    <name type="scientific">Desulfovibrio psychrotolerans</name>
    <dbReference type="NCBI Taxonomy" id="415242"/>
    <lineage>
        <taxon>Bacteria</taxon>
        <taxon>Pseudomonadati</taxon>
        <taxon>Thermodesulfobacteriota</taxon>
        <taxon>Desulfovibrionia</taxon>
        <taxon>Desulfovibrionales</taxon>
        <taxon>Desulfovibrionaceae</taxon>
        <taxon>Desulfovibrio</taxon>
    </lineage>
</organism>
<dbReference type="InterPro" id="IPR029068">
    <property type="entry name" value="Glyas_Bleomycin-R_OHBP_Dase"/>
</dbReference>
<accession>A0A7J0BX81</accession>
<keyword evidence="3" id="KW-1185">Reference proteome</keyword>
<dbReference type="EMBL" id="BLVP01000010">
    <property type="protein sequence ID" value="GFM37785.1"/>
    <property type="molecule type" value="Genomic_DNA"/>
</dbReference>
<evidence type="ECO:0000259" key="1">
    <source>
        <dbReference type="PROSITE" id="PS51819"/>
    </source>
</evidence>
<reference evidence="2 3" key="1">
    <citation type="submission" date="2020-05" db="EMBL/GenBank/DDBJ databases">
        <title>Draft genome sequence of Desulfovibrio psychrotolerans JS1T.</title>
        <authorList>
            <person name="Ueno A."/>
            <person name="Tamazawa S."/>
            <person name="Tamamura S."/>
            <person name="Murakami T."/>
            <person name="Kiyama T."/>
            <person name="Inomata H."/>
            <person name="Amano Y."/>
            <person name="Miyakawa K."/>
            <person name="Tamaki H."/>
            <person name="Naganuma T."/>
            <person name="Kaneko K."/>
        </authorList>
    </citation>
    <scope>NUCLEOTIDE SEQUENCE [LARGE SCALE GENOMIC DNA]</scope>
    <source>
        <strain evidence="2 3">JS1</strain>
    </source>
</reference>
<proteinExistence type="predicted"/>
<evidence type="ECO:0000313" key="2">
    <source>
        <dbReference type="EMBL" id="GFM37785.1"/>
    </source>
</evidence>
<dbReference type="GO" id="GO:0016829">
    <property type="term" value="F:lyase activity"/>
    <property type="evidence" value="ECO:0007669"/>
    <property type="project" value="UniProtKB-KW"/>
</dbReference>
<protein>
    <submittedName>
        <fullName evidence="2">Lactoylglutathione lyase</fullName>
    </submittedName>
</protein>
<dbReference type="CDD" id="cd07264">
    <property type="entry name" value="VOC_like"/>
    <property type="match status" value="1"/>
</dbReference>
<evidence type="ECO:0000313" key="3">
    <source>
        <dbReference type="Proteomes" id="UP000503820"/>
    </source>
</evidence>
<dbReference type="AlphaFoldDB" id="A0A7J0BX81"/>
<comment type="caution">
    <text evidence="2">The sequence shown here is derived from an EMBL/GenBank/DDBJ whole genome shotgun (WGS) entry which is preliminary data.</text>
</comment>
<dbReference type="PANTHER" id="PTHR21366:SF22">
    <property type="entry name" value="VOC DOMAIN-CONTAINING PROTEIN"/>
    <property type="match status" value="1"/>
</dbReference>
<dbReference type="Proteomes" id="UP000503820">
    <property type="component" value="Unassembled WGS sequence"/>
</dbReference>
<dbReference type="InterPro" id="IPR037523">
    <property type="entry name" value="VOC_core"/>
</dbReference>
<dbReference type="InterPro" id="IPR050383">
    <property type="entry name" value="GlyoxalaseI/FosfomycinResist"/>
</dbReference>
<dbReference type="PANTHER" id="PTHR21366">
    <property type="entry name" value="GLYOXALASE FAMILY PROTEIN"/>
    <property type="match status" value="1"/>
</dbReference>
<dbReference type="RefSeq" id="WP_174410422.1">
    <property type="nucleotide sequence ID" value="NZ_BLVP01000010.1"/>
</dbReference>
<sequence>MRFKYTILFVENVTRSIEFFEQAFGLSRRMIHESGDYGELDTGATTLSFSSLRLMTQLGKTPGNADPSSPVFEIAFETDDVAAALERARAAGATVVQEVREEPWGQTTAYVTGGDGYLIEICSPVSGAS</sequence>